<evidence type="ECO:0000313" key="1">
    <source>
        <dbReference type="EMBL" id="CCB68988.1"/>
    </source>
</evidence>
<sequence length="229" mass="27120">MKKIILILTILILLSNNTFSQVKKYEIPDYKLIKKNIEDKSSNYYYPKLLERMTSNDSLLNNEDYRHLYFGYVFNQKYSSYFRSPDEEKLKKYYQSDKINEKDYNEIIKLAEHSISLFPFDLRQMNFLAYIYHLKGDEISAKNISNRFHKIIEAIISSGNGEKCETGFHVISVSHEYVLLNLFELQNNSQSLVGNCDYMAFEKGKYKIDGMYFSIEKILENEMKPFDGK</sequence>
<gene>
    <name evidence="1" type="ordered locus">FBFL15_0886</name>
</gene>
<dbReference type="Pfam" id="PF16266">
    <property type="entry name" value="DUF4919"/>
    <property type="match status" value="1"/>
</dbReference>
<proteinExistence type="predicted"/>
<dbReference type="EMBL" id="FQ859183">
    <property type="protein sequence ID" value="CCB68988.1"/>
    <property type="molecule type" value="Genomic_DNA"/>
</dbReference>
<dbReference type="eggNOG" id="ENOG5032Z3K">
    <property type="taxonomic scope" value="Bacteria"/>
</dbReference>
<reference evidence="1 2" key="1">
    <citation type="journal article" date="2011" name="Appl. Environ. Microbiol.">
        <title>Complete genome sequence of the fish pathogen Flavobacterium branchiophilum.</title>
        <authorList>
            <consortium name="1:IP"/>
            <consortium name="Microbial Evolutionary Genomics,F-75015 Paris"/>
            <consortium name="France 2:CNRS"/>
            <consortium name="URA2171"/>
            <consortium name="F-75015 Paris,France 3:Unite de Virologie et Immunologie Mol."/>
            <consortium name="INRA,78352 Jouy en Josas Cedex"/>
            <consortium name="France. 4:Unite de Mathemathique"/>
            <consortium name="Informatique et Genome,INRA"/>
            <consortium name="78352 Jouy en Josas Cedex"/>
            <consortium name="France. 5:CEA/Genoscope"/>
            <consortium name="Evry"/>
            <consortium name="France"/>
            <person name="Touchon M."/>
            <person name="Barbier P."/>
            <person name="Bernardet J.F."/>
            <person name="Loux V."/>
            <person name="Vacherie B."/>
            <person name="Barbe V."/>
            <person name="Rocha E.P."/>
            <person name="Duchaud E."/>
        </authorList>
    </citation>
    <scope>NUCLEOTIDE SEQUENCE [LARGE SCALE GENOMIC DNA]</scope>
    <source>
        <strain evidence="1 2">FL-15</strain>
    </source>
</reference>
<dbReference type="RefSeq" id="WP_014083458.1">
    <property type="nucleotide sequence ID" value="NC_016001.1"/>
</dbReference>
<evidence type="ECO:0000313" key="2">
    <source>
        <dbReference type="Proteomes" id="UP000009186"/>
    </source>
</evidence>
<protein>
    <recommendedName>
        <fullName evidence="3">DUF4919 domain-containing protein</fullName>
    </recommendedName>
</protein>
<dbReference type="HOGENOM" id="CLU_100950_0_0_10"/>
<evidence type="ECO:0008006" key="3">
    <source>
        <dbReference type="Google" id="ProtNLM"/>
    </source>
</evidence>
<name>G2Z6Y8_FLABF</name>
<dbReference type="InterPro" id="IPR032578">
    <property type="entry name" value="DUF4919"/>
</dbReference>
<dbReference type="STRING" id="1034807.FBFL15_0886"/>
<dbReference type="KEGG" id="fbr:FBFL15_0886"/>
<keyword evidence="2" id="KW-1185">Reference proteome</keyword>
<dbReference type="AlphaFoldDB" id="G2Z6Y8"/>
<organism evidence="1 2">
    <name type="scientific">Flavobacterium branchiophilum (strain FL-15)</name>
    <dbReference type="NCBI Taxonomy" id="1034807"/>
    <lineage>
        <taxon>Bacteria</taxon>
        <taxon>Pseudomonadati</taxon>
        <taxon>Bacteroidota</taxon>
        <taxon>Flavobacteriia</taxon>
        <taxon>Flavobacteriales</taxon>
        <taxon>Flavobacteriaceae</taxon>
        <taxon>Flavobacterium</taxon>
    </lineage>
</organism>
<accession>G2Z6Y8</accession>
<dbReference type="Proteomes" id="UP000009186">
    <property type="component" value="Chromosome"/>
</dbReference>